<proteinExistence type="predicted"/>
<organism evidence="1 2">
    <name type="scientific">Dubosiella muris</name>
    <dbReference type="NCBI Taxonomy" id="3038133"/>
    <lineage>
        <taxon>Bacteria</taxon>
        <taxon>Bacillati</taxon>
        <taxon>Bacillota</taxon>
        <taxon>Erysipelotrichia</taxon>
        <taxon>Erysipelotrichales</taxon>
        <taxon>Erysipelotrichaceae</taxon>
        <taxon>Dubosiella</taxon>
    </lineage>
</organism>
<sequence>MKGLFAKDFSILNLLHIPLILALLTITGFFSILPWFSLMLAAIVTGWTTSTITTDQLDNGWPALFVFPVSRKQYVREKYILALFGANGFGMLAGLGSCLIWHLDAAQSQIVFAEVFALSALLTSVLIPVLFRWSSSGADKAVFILGLACVFGLKLIQPANPVVPFVFSPGIVALLVLVSLGLIAGSYALSIHILQTKDL</sequence>
<evidence type="ECO:0000313" key="2">
    <source>
        <dbReference type="Proteomes" id="UP000308836"/>
    </source>
</evidence>
<gene>
    <name evidence="1" type="ORF">E5336_03265</name>
</gene>
<keyword evidence="2" id="KW-1185">Reference proteome</keyword>
<dbReference type="Proteomes" id="UP000308836">
    <property type="component" value="Unassembled WGS sequence"/>
</dbReference>
<comment type="caution">
    <text evidence="1">The sequence shown here is derived from an EMBL/GenBank/DDBJ whole genome shotgun (WGS) entry which is preliminary data.</text>
</comment>
<protein>
    <submittedName>
        <fullName evidence="1">ABC-2 transporter permease</fullName>
    </submittedName>
</protein>
<evidence type="ECO:0000313" key="1">
    <source>
        <dbReference type="EMBL" id="TGY66564.1"/>
    </source>
</evidence>
<dbReference type="EMBL" id="SRYG01000005">
    <property type="protein sequence ID" value="TGY66564.1"/>
    <property type="molecule type" value="Genomic_DNA"/>
</dbReference>
<reference evidence="1" key="1">
    <citation type="submission" date="2019-04" db="EMBL/GenBank/DDBJ databases">
        <title>Microbes associate with the intestines of laboratory mice.</title>
        <authorList>
            <person name="Navarre W."/>
            <person name="Wong E."/>
            <person name="Huang K."/>
            <person name="Tropini C."/>
            <person name="Ng K."/>
            <person name="Yu B."/>
        </authorList>
    </citation>
    <scope>NUCLEOTIDE SEQUENCE</scope>
    <source>
        <strain evidence="1">NM09_H32</strain>
    </source>
</reference>
<accession>A0AC61R964</accession>
<name>A0AC61R964_9FIRM</name>